<dbReference type="Pfam" id="PF00122">
    <property type="entry name" value="E1-E2_ATPase"/>
    <property type="match status" value="1"/>
</dbReference>
<dbReference type="InterPro" id="IPR023214">
    <property type="entry name" value="HAD_sf"/>
</dbReference>
<dbReference type="PANTHER" id="PTHR48085:SF5">
    <property type="entry name" value="CADMIUM_ZINC-TRANSPORTING ATPASE HMA4-RELATED"/>
    <property type="match status" value="1"/>
</dbReference>
<dbReference type="SUPFAM" id="SSF81653">
    <property type="entry name" value="Calcium ATPase, transduction domain A"/>
    <property type="match status" value="1"/>
</dbReference>
<keyword evidence="9 14" id="KW-1133">Transmembrane helix</keyword>
<evidence type="ECO:0000256" key="6">
    <source>
        <dbReference type="ARBA" id="ARBA00022692"/>
    </source>
</evidence>
<evidence type="ECO:0000259" key="15">
    <source>
        <dbReference type="Pfam" id="PF00122"/>
    </source>
</evidence>
<evidence type="ECO:0000256" key="2">
    <source>
        <dbReference type="ARBA" id="ARBA00006024"/>
    </source>
</evidence>
<evidence type="ECO:0000313" key="16">
    <source>
        <dbReference type="EMBL" id="WVX79563.1"/>
    </source>
</evidence>
<dbReference type="InterPro" id="IPR008250">
    <property type="entry name" value="ATPase_P-typ_transduc_dom_A_sf"/>
</dbReference>
<name>A0ABZ2CCJ4_9BACI</name>
<dbReference type="PROSITE" id="PS00154">
    <property type="entry name" value="ATPASE_E1_E2"/>
    <property type="match status" value="1"/>
</dbReference>
<evidence type="ECO:0000313" key="17">
    <source>
        <dbReference type="Proteomes" id="UP001357223"/>
    </source>
</evidence>
<organism evidence="16 17">
    <name type="scientific">Niallia oryzisoli</name>
    <dbReference type="NCBI Taxonomy" id="1737571"/>
    <lineage>
        <taxon>Bacteria</taxon>
        <taxon>Bacillati</taxon>
        <taxon>Bacillota</taxon>
        <taxon>Bacilli</taxon>
        <taxon>Bacillales</taxon>
        <taxon>Bacillaceae</taxon>
        <taxon>Niallia</taxon>
    </lineage>
</organism>
<dbReference type="SFLD" id="SFLDG00002">
    <property type="entry name" value="C1.7:_P-type_atpase_like"/>
    <property type="match status" value="1"/>
</dbReference>
<evidence type="ECO:0000256" key="1">
    <source>
        <dbReference type="ARBA" id="ARBA00004141"/>
    </source>
</evidence>
<dbReference type="Gene3D" id="3.40.1110.10">
    <property type="entry name" value="Calcium-transporting ATPase, cytoplasmic domain N"/>
    <property type="match status" value="1"/>
</dbReference>
<feature type="transmembrane region" description="Helical" evidence="14">
    <location>
        <begin position="642"/>
        <end position="661"/>
    </location>
</feature>
<dbReference type="SFLD" id="SFLDS00003">
    <property type="entry name" value="Haloacid_Dehalogenase"/>
    <property type="match status" value="1"/>
</dbReference>
<gene>
    <name evidence="16" type="ORF">R4Z09_20035</name>
</gene>
<dbReference type="InterPro" id="IPR023299">
    <property type="entry name" value="ATPase_P-typ_cyto_dom_N"/>
</dbReference>
<sequence>MLSVVHSLPGRTRIHLESSLTPSAIECYIRSLPYVYSATYTKETGNALIHHDTSLSLYTLKKFIRPVCSKKIQPLPWRDFVPIAACGAMFLANWYIQSRPVSLVMKRISHWAAILTSIASSLGVIKNGTLSLIQNRKANADTLTAASIFAALYLGNPGSALVITMMSSISELLTEHTSQKTKEYIHSVMSLDTTYAWKVNEQGTEEKVALDEVQIGDKVIVFTGEKIPVDGVVTEGQGIVDESSITGEYMPKQAGKEDQVYGGSILQDGHLVVLVEKVGDDTAISRIVKLLEEAQDKKAPIQHMADHLAQKMVPVSFGLALMSFLFTRNVNRALNMLVIDFVCGIKLSTATALYASIGKAAKMGAVVKGSNHIEEMAKLNTVLLDKTGTITEGTPFVQQVVPCEGYNQEEVIRLASAAEKNSSHPIADAIIRQAKEWNIEIPNRDDHAKVDNIIGKGILTSLQGKQVVVGSLRFMKELKIKMDHFVQKLEKDGNFIYVAYDQTLIGVISIFDRIRVGMDRAVQKLRQHGIQDIVMLTGDKHTVARQLARSLRLNAYHAETLPEDKAKFVKQYKQNRTVMMVGDGINDAPALAYANIGVTMGRKRTDIACEASDIMITSDNPKVLPELVGLSKKTMNIIKQNFVVTFLINGGAVILGALGIISPVAGAAIHNAATIGVVLNSARILWMGDEKFEAQILSSS</sequence>
<keyword evidence="5" id="KW-0597">Phosphoprotein</keyword>
<evidence type="ECO:0000256" key="11">
    <source>
        <dbReference type="ARBA" id="ARBA00023136"/>
    </source>
</evidence>
<evidence type="ECO:0000256" key="10">
    <source>
        <dbReference type="ARBA" id="ARBA00023065"/>
    </source>
</evidence>
<dbReference type="InterPro" id="IPR001757">
    <property type="entry name" value="P_typ_ATPase"/>
</dbReference>
<feature type="domain" description="P-type ATPase A" evidence="15">
    <location>
        <begin position="194"/>
        <end position="292"/>
    </location>
</feature>
<protein>
    <recommendedName>
        <fullName evidence="12">Cd(2+)-exporting ATPase</fullName>
        <ecNumber evidence="12">7.2.2.21</ecNumber>
    </recommendedName>
</protein>
<dbReference type="InterPro" id="IPR059000">
    <property type="entry name" value="ATPase_P-type_domA"/>
</dbReference>
<evidence type="ECO:0000256" key="9">
    <source>
        <dbReference type="ARBA" id="ARBA00022989"/>
    </source>
</evidence>
<dbReference type="EC" id="7.2.2.21" evidence="12"/>
<accession>A0ABZ2CCJ4</accession>
<dbReference type="SFLD" id="SFLDF00027">
    <property type="entry name" value="p-type_atpase"/>
    <property type="match status" value="1"/>
</dbReference>
<dbReference type="InterPro" id="IPR044492">
    <property type="entry name" value="P_typ_ATPase_HD_dom"/>
</dbReference>
<dbReference type="InterPro" id="IPR027256">
    <property type="entry name" value="P-typ_ATPase_IB"/>
</dbReference>
<dbReference type="InterPro" id="IPR051014">
    <property type="entry name" value="Cation_Transport_ATPase_IB"/>
</dbReference>
<comment type="subcellular location">
    <subcellularLocation>
        <location evidence="14">Cell membrane</location>
    </subcellularLocation>
    <subcellularLocation>
        <location evidence="1">Membrane</location>
        <topology evidence="1">Multi-pass membrane protein</topology>
    </subcellularLocation>
</comment>
<keyword evidence="17" id="KW-1185">Reference proteome</keyword>
<keyword evidence="10" id="KW-0406">Ion transport</keyword>
<dbReference type="RefSeq" id="WP_338448497.1">
    <property type="nucleotide sequence ID" value="NZ_CP137640.1"/>
</dbReference>
<keyword evidence="8" id="KW-1278">Translocase</keyword>
<keyword evidence="11 14" id="KW-0472">Membrane</keyword>
<keyword evidence="14" id="KW-1003">Cell membrane</keyword>
<dbReference type="Pfam" id="PF00702">
    <property type="entry name" value="Hydrolase"/>
    <property type="match status" value="1"/>
</dbReference>
<evidence type="ECO:0000256" key="7">
    <source>
        <dbReference type="ARBA" id="ARBA00022723"/>
    </source>
</evidence>
<keyword evidence="3" id="KW-0813">Transport</keyword>
<comment type="caution">
    <text evidence="14">Lacks conserved residue(s) required for the propagation of feature annotation.</text>
</comment>
<evidence type="ECO:0000256" key="8">
    <source>
        <dbReference type="ARBA" id="ARBA00022967"/>
    </source>
</evidence>
<keyword evidence="14" id="KW-0547">Nucleotide-binding</keyword>
<comment type="catalytic activity">
    <reaction evidence="13">
        <text>Cd(2+)(in) + ATP + H2O = Cd(2+)(out) + ADP + phosphate + H(+)</text>
        <dbReference type="Rhea" id="RHEA:12132"/>
        <dbReference type="ChEBI" id="CHEBI:15377"/>
        <dbReference type="ChEBI" id="CHEBI:15378"/>
        <dbReference type="ChEBI" id="CHEBI:30616"/>
        <dbReference type="ChEBI" id="CHEBI:43474"/>
        <dbReference type="ChEBI" id="CHEBI:48775"/>
        <dbReference type="ChEBI" id="CHEBI:456216"/>
        <dbReference type="EC" id="7.2.2.21"/>
    </reaction>
</comment>
<dbReference type="PANTHER" id="PTHR48085">
    <property type="entry name" value="CADMIUM/ZINC-TRANSPORTING ATPASE HMA2-RELATED"/>
    <property type="match status" value="1"/>
</dbReference>
<evidence type="ECO:0000256" key="3">
    <source>
        <dbReference type="ARBA" id="ARBA00022448"/>
    </source>
</evidence>
<dbReference type="InterPro" id="IPR018303">
    <property type="entry name" value="ATPase_P-typ_P_site"/>
</dbReference>
<dbReference type="SUPFAM" id="SSF56784">
    <property type="entry name" value="HAD-like"/>
    <property type="match status" value="1"/>
</dbReference>
<dbReference type="NCBIfam" id="TIGR01494">
    <property type="entry name" value="ATPase_P-type"/>
    <property type="match status" value="1"/>
</dbReference>
<keyword evidence="14" id="KW-0067">ATP-binding</keyword>
<keyword evidence="7 14" id="KW-0479">Metal-binding</keyword>
<keyword evidence="6 14" id="KW-0812">Transmembrane</keyword>
<evidence type="ECO:0000256" key="4">
    <source>
        <dbReference type="ARBA" id="ARBA00022539"/>
    </source>
</evidence>
<dbReference type="EMBL" id="CP137640">
    <property type="protein sequence ID" value="WVX79563.1"/>
    <property type="molecule type" value="Genomic_DNA"/>
</dbReference>
<dbReference type="Gene3D" id="3.40.50.1000">
    <property type="entry name" value="HAD superfamily/HAD-like"/>
    <property type="match status" value="1"/>
</dbReference>
<dbReference type="PRINTS" id="PR00119">
    <property type="entry name" value="CATATPASE"/>
</dbReference>
<proteinExistence type="inferred from homology"/>
<dbReference type="NCBIfam" id="TIGR01525">
    <property type="entry name" value="ATPase-IB_hvy"/>
    <property type="match status" value="1"/>
</dbReference>
<evidence type="ECO:0000256" key="5">
    <source>
        <dbReference type="ARBA" id="ARBA00022553"/>
    </source>
</evidence>
<dbReference type="InterPro" id="IPR036412">
    <property type="entry name" value="HAD-like_sf"/>
</dbReference>
<dbReference type="InterPro" id="IPR023298">
    <property type="entry name" value="ATPase_P-typ_TM_dom_sf"/>
</dbReference>
<comment type="similarity">
    <text evidence="2 14">Belongs to the cation transport ATPase (P-type) (TC 3.A.3) family. Type IB subfamily.</text>
</comment>
<dbReference type="Proteomes" id="UP001357223">
    <property type="component" value="Chromosome"/>
</dbReference>
<dbReference type="Gene3D" id="2.70.150.10">
    <property type="entry name" value="Calcium-transporting ATPase, cytoplasmic transduction domain A"/>
    <property type="match status" value="1"/>
</dbReference>
<evidence type="ECO:0000256" key="12">
    <source>
        <dbReference type="ARBA" id="ARBA00039103"/>
    </source>
</evidence>
<keyword evidence="4" id="KW-0104">Cadmium</keyword>
<reference evidence="16 17" key="1">
    <citation type="submission" date="2023-10" db="EMBL/GenBank/DDBJ databases">
        <title>Niallia locisalis sp.nov. isolated from a salt pond sample.</title>
        <authorList>
            <person name="Li X.-J."/>
            <person name="Dong L."/>
        </authorList>
    </citation>
    <scope>NUCLEOTIDE SEQUENCE [LARGE SCALE GENOMIC DNA]</scope>
    <source>
        <strain evidence="16 17">DSM 29761</strain>
    </source>
</reference>
<dbReference type="SUPFAM" id="SSF81665">
    <property type="entry name" value="Calcium ATPase, transmembrane domain M"/>
    <property type="match status" value="1"/>
</dbReference>
<evidence type="ECO:0000256" key="14">
    <source>
        <dbReference type="RuleBase" id="RU362081"/>
    </source>
</evidence>
<evidence type="ECO:0000256" key="13">
    <source>
        <dbReference type="ARBA" id="ARBA00049338"/>
    </source>
</evidence>